<dbReference type="PROSITE" id="PS52045">
    <property type="entry name" value="NEPROSIN_PEP_CD"/>
    <property type="match status" value="1"/>
</dbReference>
<comment type="caution">
    <text evidence="2">The sequence shown here is derived from an EMBL/GenBank/DDBJ whole genome shotgun (WGS) entry which is preliminary data.</text>
</comment>
<dbReference type="Gene3D" id="3.90.1320.10">
    <property type="entry name" value="Outer-capsid protein sigma 3, large lobe"/>
    <property type="match status" value="1"/>
</dbReference>
<dbReference type="AlphaFoldDB" id="A0AAV0CMS8"/>
<name>A0AAV0CMS8_9ASTE</name>
<evidence type="ECO:0000313" key="3">
    <source>
        <dbReference type="Proteomes" id="UP001152523"/>
    </source>
</evidence>
<sequence>MSQSSKKEEEQEHIPEPPCKHKYAVVHERGDEPDKIGIKATFNIWNPKVERDDLSISQMWIKNDLAEPVETLEAGWLVDPKAHPDTRFFIFFTNNNYVGKLGYDDCIPDTFEKNITGRKLGSSYLLVPVSQPDGPQYERTMEIKLNKVLGRWYIYLDKEEIGYWPTSLFKRLSVGANDVQWGGEIVEAATSNQPTTTQMGSGYFSASDGFKKVAYIRNICYLDAQGNTRIPRNPRYIVTDSELYDITKLSCSGDDAFVFYGGPKKGPKSV</sequence>
<feature type="domain" description="Neprosin PEP catalytic" evidence="1">
    <location>
        <begin position="16"/>
        <end position="267"/>
    </location>
</feature>
<evidence type="ECO:0000259" key="1">
    <source>
        <dbReference type="PROSITE" id="PS52045"/>
    </source>
</evidence>
<organism evidence="2 3">
    <name type="scientific">Cuscuta epithymum</name>
    <dbReference type="NCBI Taxonomy" id="186058"/>
    <lineage>
        <taxon>Eukaryota</taxon>
        <taxon>Viridiplantae</taxon>
        <taxon>Streptophyta</taxon>
        <taxon>Embryophyta</taxon>
        <taxon>Tracheophyta</taxon>
        <taxon>Spermatophyta</taxon>
        <taxon>Magnoliopsida</taxon>
        <taxon>eudicotyledons</taxon>
        <taxon>Gunneridae</taxon>
        <taxon>Pentapetalae</taxon>
        <taxon>asterids</taxon>
        <taxon>lamiids</taxon>
        <taxon>Solanales</taxon>
        <taxon>Convolvulaceae</taxon>
        <taxon>Cuscuteae</taxon>
        <taxon>Cuscuta</taxon>
        <taxon>Cuscuta subgen. Cuscuta</taxon>
    </lineage>
</organism>
<keyword evidence="3" id="KW-1185">Reference proteome</keyword>
<dbReference type="Pfam" id="PF03080">
    <property type="entry name" value="Neprosin"/>
    <property type="match status" value="1"/>
</dbReference>
<proteinExistence type="predicted"/>
<dbReference type="InterPro" id="IPR053168">
    <property type="entry name" value="Glutamic_endopeptidase"/>
</dbReference>
<dbReference type="PANTHER" id="PTHR31589:SF110">
    <property type="entry name" value="PROTEIN, PUTATIVE (DUF239)-RELATED"/>
    <property type="match status" value="1"/>
</dbReference>
<gene>
    <name evidence="2" type="ORF">CEPIT_LOCUS6505</name>
</gene>
<accession>A0AAV0CMS8</accession>
<protein>
    <recommendedName>
        <fullName evidence="1">Neprosin PEP catalytic domain-containing protein</fullName>
    </recommendedName>
</protein>
<dbReference type="PANTHER" id="PTHR31589">
    <property type="entry name" value="PROTEIN, PUTATIVE (DUF239)-RELATED-RELATED"/>
    <property type="match status" value="1"/>
</dbReference>
<reference evidence="2" key="1">
    <citation type="submission" date="2022-07" db="EMBL/GenBank/DDBJ databases">
        <authorList>
            <person name="Macas J."/>
            <person name="Novak P."/>
            <person name="Neumann P."/>
        </authorList>
    </citation>
    <scope>NUCLEOTIDE SEQUENCE</scope>
</reference>
<evidence type="ECO:0000313" key="2">
    <source>
        <dbReference type="EMBL" id="CAH9078282.1"/>
    </source>
</evidence>
<dbReference type="InterPro" id="IPR004314">
    <property type="entry name" value="Neprosin"/>
</dbReference>
<dbReference type="Proteomes" id="UP001152523">
    <property type="component" value="Unassembled WGS sequence"/>
</dbReference>
<dbReference type="EMBL" id="CAMAPF010000031">
    <property type="protein sequence ID" value="CAH9078282.1"/>
    <property type="molecule type" value="Genomic_DNA"/>
</dbReference>